<evidence type="ECO:0000256" key="6">
    <source>
        <dbReference type="ARBA" id="ARBA00022598"/>
    </source>
</evidence>
<dbReference type="EC" id="6.1.1.11" evidence="4 14"/>
<evidence type="ECO:0000256" key="15">
    <source>
        <dbReference type="PIRSR" id="PIRSR001529-1"/>
    </source>
</evidence>
<evidence type="ECO:0000256" key="1">
    <source>
        <dbReference type="ARBA" id="ARBA00004496"/>
    </source>
</evidence>
<comment type="subcellular location">
    <subcellularLocation>
        <location evidence="1">Cytoplasm</location>
    </subcellularLocation>
</comment>
<dbReference type="Gene3D" id="1.10.287.40">
    <property type="entry name" value="Serine-tRNA synthetase, tRNA binding domain"/>
    <property type="match status" value="1"/>
</dbReference>
<feature type="binding site" evidence="16">
    <location>
        <begin position="340"/>
        <end position="343"/>
    </location>
    <ligand>
        <name>ATP</name>
        <dbReference type="ChEBI" id="CHEBI:30616"/>
    </ligand>
</feature>
<keyword evidence="9" id="KW-0648">Protein biosynthesis</keyword>
<comment type="similarity">
    <text evidence="3">Belongs to the class-II aminoacyl-tRNA synthetase family. Type-1 seryl-tRNA synthetase subfamily.</text>
</comment>
<dbReference type="Gene3D" id="3.30.930.10">
    <property type="entry name" value="Bira Bifunctional Protein, Domain 2"/>
    <property type="match status" value="1"/>
</dbReference>
<evidence type="ECO:0000256" key="10">
    <source>
        <dbReference type="ARBA" id="ARBA00023146"/>
    </source>
</evidence>
<dbReference type="NCBIfam" id="TIGR00414">
    <property type="entry name" value="serS"/>
    <property type="match status" value="1"/>
</dbReference>
<dbReference type="PROSITE" id="PS50862">
    <property type="entry name" value="AA_TRNA_LIGASE_II"/>
    <property type="match status" value="1"/>
</dbReference>
<keyword evidence="8 16" id="KW-0067">ATP-binding</keyword>
<proteinExistence type="inferred from homology"/>
<organism evidence="19 20">
    <name type="scientific">Victivallis lenta</name>
    <dbReference type="NCBI Taxonomy" id="2606640"/>
    <lineage>
        <taxon>Bacteria</taxon>
        <taxon>Pseudomonadati</taxon>
        <taxon>Lentisphaerota</taxon>
        <taxon>Lentisphaeria</taxon>
        <taxon>Victivallales</taxon>
        <taxon>Victivallaceae</taxon>
        <taxon>Victivallis</taxon>
    </lineage>
</organism>
<evidence type="ECO:0000256" key="11">
    <source>
        <dbReference type="ARBA" id="ARBA00039158"/>
    </source>
</evidence>
<dbReference type="GO" id="GO:0004828">
    <property type="term" value="F:serine-tRNA ligase activity"/>
    <property type="evidence" value="ECO:0007669"/>
    <property type="project" value="UniProtKB-UniRule"/>
</dbReference>
<evidence type="ECO:0000256" key="14">
    <source>
        <dbReference type="NCBIfam" id="TIGR00414"/>
    </source>
</evidence>
<dbReference type="RefSeq" id="WP_106054351.1">
    <property type="nucleotide sequence ID" value="NZ_CALXOB010000057.1"/>
</dbReference>
<keyword evidence="10" id="KW-0030">Aminoacyl-tRNA synthetase</keyword>
<dbReference type="PANTHER" id="PTHR43697:SF1">
    <property type="entry name" value="SERINE--TRNA LIGASE"/>
    <property type="match status" value="1"/>
</dbReference>
<evidence type="ECO:0000256" key="8">
    <source>
        <dbReference type="ARBA" id="ARBA00022840"/>
    </source>
</evidence>
<dbReference type="SUPFAM" id="SSF55681">
    <property type="entry name" value="Class II aaRS and biotin synthetases"/>
    <property type="match status" value="1"/>
</dbReference>
<feature type="domain" description="Aminoacyl-transfer RNA synthetases class-II family profile" evidence="18">
    <location>
        <begin position="131"/>
        <end position="398"/>
    </location>
</feature>
<dbReference type="InterPro" id="IPR002317">
    <property type="entry name" value="Ser-tRNA-ligase_type_1"/>
</dbReference>
<gene>
    <name evidence="19" type="primary">serS</name>
    <name evidence="19" type="ORF">FYJ85_11505</name>
</gene>
<comment type="caution">
    <text evidence="19">The sequence shown here is derived from an EMBL/GenBank/DDBJ whole genome shotgun (WGS) entry which is preliminary data.</text>
</comment>
<name>A0A844G3X3_9BACT</name>
<evidence type="ECO:0000259" key="18">
    <source>
        <dbReference type="PROSITE" id="PS50862"/>
    </source>
</evidence>
<evidence type="ECO:0000256" key="3">
    <source>
        <dbReference type="ARBA" id="ARBA00010728"/>
    </source>
</evidence>
<dbReference type="InterPro" id="IPR042103">
    <property type="entry name" value="SerRS_1_N_sf"/>
</dbReference>
<dbReference type="InterPro" id="IPR045864">
    <property type="entry name" value="aa-tRNA-synth_II/BPL/LPL"/>
</dbReference>
<keyword evidence="5" id="KW-0963">Cytoplasm</keyword>
<feature type="coiled-coil region" evidence="17">
    <location>
        <begin position="30"/>
        <end position="88"/>
    </location>
</feature>
<feature type="binding site" evidence="15">
    <location>
        <position position="253"/>
    </location>
    <ligand>
        <name>L-serine</name>
        <dbReference type="ChEBI" id="CHEBI:33384"/>
    </ligand>
</feature>
<protein>
    <recommendedName>
        <fullName evidence="11 14">Serine--tRNA ligase</fullName>
        <ecNumber evidence="4 14">6.1.1.11</ecNumber>
    </recommendedName>
</protein>
<keyword evidence="20" id="KW-1185">Reference proteome</keyword>
<evidence type="ECO:0000313" key="19">
    <source>
        <dbReference type="EMBL" id="MST97664.1"/>
    </source>
</evidence>
<accession>A0A844G3X3</accession>
<evidence type="ECO:0000256" key="2">
    <source>
        <dbReference type="ARBA" id="ARBA00005045"/>
    </source>
</evidence>
<sequence length="415" mass="46775">MIDIKFIREHAEEVKANCVRRGFPIDLEGLLKLDADSRQLSQEAEALRAERNRLSKECAKDPSARDKVKQLKEVLSSKEEMLARIQNKIHQVVIRMPNMLAPDVPDGLDDSGNVELRKEGTIPTFDFKVRDHQELGELLGILDIPRGTKVAGAGFYYWKGKGAMLAQALYFWVQRVLVERGFTMFMTPCVAKERTLFGTGYLPFFADQTYNLEGEDLALIGTSEQTLVGYHADDVLDGASLPLCYTAFTPCFRTEAGSYGKASRGIFRVHQFHKVEQIVFCKPEDSVKYHEMCLANEEYILQQLGIPYHVVNVCVGDLGAPGYKKYDIEAWFAGFGGYREVTSNTNLTSFQSRRLNIRYKDGDTRDYVHTISATAVTDRVLIAIMENFQQEDGTVVIPEVLRPLCGFDRISPAGK</sequence>
<evidence type="ECO:0000256" key="12">
    <source>
        <dbReference type="ARBA" id="ARBA00047929"/>
    </source>
</evidence>
<dbReference type="AlphaFoldDB" id="A0A844G3X3"/>
<feature type="binding site" evidence="16">
    <location>
        <begin position="253"/>
        <end position="255"/>
    </location>
    <ligand>
        <name>ATP</name>
        <dbReference type="ChEBI" id="CHEBI:30616"/>
    </ligand>
</feature>
<dbReference type="EMBL" id="VUNS01000011">
    <property type="protein sequence ID" value="MST97664.1"/>
    <property type="molecule type" value="Genomic_DNA"/>
</dbReference>
<dbReference type="GO" id="GO:0006434">
    <property type="term" value="P:seryl-tRNA aminoacylation"/>
    <property type="evidence" value="ECO:0007669"/>
    <property type="project" value="UniProtKB-UniRule"/>
</dbReference>
<evidence type="ECO:0000256" key="9">
    <source>
        <dbReference type="ARBA" id="ARBA00022917"/>
    </source>
</evidence>
<comment type="pathway">
    <text evidence="2">Aminoacyl-tRNA biosynthesis; selenocysteinyl-tRNA(Sec) biosynthesis; L-seryl-tRNA(Sec) from L-serine and tRNA(Sec): step 1/1.</text>
</comment>
<evidence type="ECO:0000256" key="5">
    <source>
        <dbReference type="ARBA" id="ARBA00022490"/>
    </source>
</evidence>
<reference evidence="19 20" key="1">
    <citation type="submission" date="2019-08" db="EMBL/GenBank/DDBJ databases">
        <title>In-depth cultivation of the pig gut microbiome towards novel bacterial diversity and tailored functional studies.</title>
        <authorList>
            <person name="Wylensek D."/>
            <person name="Hitch T.C.A."/>
            <person name="Clavel T."/>
        </authorList>
    </citation>
    <scope>NUCLEOTIDE SEQUENCE [LARGE SCALE GENOMIC DNA]</scope>
    <source>
        <strain evidence="19 20">BBE-744-WT-12</strain>
    </source>
</reference>
<evidence type="ECO:0000256" key="7">
    <source>
        <dbReference type="ARBA" id="ARBA00022741"/>
    </source>
</evidence>
<dbReference type="InterPro" id="IPR010978">
    <property type="entry name" value="tRNA-bd_arm"/>
</dbReference>
<dbReference type="PANTHER" id="PTHR43697">
    <property type="entry name" value="SERYL-TRNA SYNTHETASE"/>
    <property type="match status" value="1"/>
</dbReference>
<dbReference type="Pfam" id="PF00587">
    <property type="entry name" value="tRNA-synt_2b"/>
    <property type="match status" value="1"/>
</dbReference>
<dbReference type="Proteomes" id="UP000435649">
    <property type="component" value="Unassembled WGS sequence"/>
</dbReference>
<dbReference type="CDD" id="cd00770">
    <property type="entry name" value="SerRS_core"/>
    <property type="match status" value="1"/>
</dbReference>
<evidence type="ECO:0000256" key="4">
    <source>
        <dbReference type="ARBA" id="ARBA00012840"/>
    </source>
</evidence>
<dbReference type="GO" id="GO:0005737">
    <property type="term" value="C:cytoplasm"/>
    <property type="evidence" value="ECO:0007669"/>
    <property type="project" value="UniProtKB-SubCell"/>
</dbReference>
<evidence type="ECO:0000256" key="16">
    <source>
        <dbReference type="PIRSR" id="PIRSR001529-2"/>
    </source>
</evidence>
<evidence type="ECO:0000313" key="20">
    <source>
        <dbReference type="Proteomes" id="UP000435649"/>
    </source>
</evidence>
<dbReference type="PIRSF" id="PIRSF001529">
    <property type="entry name" value="Ser-tRNA-synth_IIa"/>
    <property type="match status" value="1"/>
</dbReference>
<dbReference type="Pfam" id="PF02403">
    <property type="entry name" value="Seryl_tRNA_N"/>
    <property type="match status" value="1"/>
</dbReference>
<evidence type="ECO:0000256" key="17">
    <source>
        <dbReference type="SAM" id="Coils"/>
    </source>
</evidence>
<dbReference type="InterPro" id="IPR033729">
    <property type="entry name" value="SerRS_core"/>
</dbReference>
<dbReference type="GO" id="GO:0005524">
    <property type="term" value="F:ATP binding"/>
    <property type="evidence" value="ECO:0007669"/>
    <property type="project" value="UniProtKB-KW"/>
</dbReference>
<dbReference type="InterPro" id="IPR002314">
    <property type="entry name" value="aa-tRNA-synt_IIb"/>
</dbReference>
<keyword evidence="7" id="KW-0547">Nucleotide-binding</keyword>
<evidence type="ECO:0000256" key="13">
    <source>
        <dbReference type="ARBA" id="ARBA00048823"/>
    </source>
</evidence>
<dbReference type="InterPro" id="IPR015866">
    <property type="entry name" value="Ser-tRNA-synth_1_N"/>
</dbReference>
<keyword evidence="6 19" id="KW-0436">Ligase</keyword>
<comment type="catalytic activity">
    <reaction evidence="13">
        <text>tRNA(Ser) + L-serine + ATP = L-seryl-tRNA(Ser) + AMP + diphosphate + H(+)</text>
        <dbReference type="Rhea" id="RHEA:12292"/>
        <dbReference type="Rhea" id="RHEA-COMP:9669"/>
        <dbReference type="Rhea" id="RHEA-COMP:9703"/>
        <dbReference type="ChEBI" id="CHEBI:15378"/>
        <dbReference type="ChEBI" id="CHEBI:30616"/>
        <dbReference type="ChEBI" id="CHEBI:33019"/>
        <dbReference type="ChEBI" id="CHEBI:33384"/>
        <dbReference type="ChEBI" id="CHEBI:78442"/>
        <dbReference type="ChEBI" id="CHEBI:78533"/>
        <dbReference type="ChEBI" id="CHEBI:456215"/>
        <dbReference type="EC" id="6.1.1.11"/>
    </reaction>
</comment>
<feature type="binding site" evidence="15">
    <location>
        <position position="276"/>
    </location>
    <ligand>
        <name>L-serine</name>
        <dbReference type="ChEBI" id="CHEBI:33384"/>
    </ligand>
</feature>
<feature type="site" description="Important for serine binding" evidence="15">
    <location>
        <position position="374"/>
    </location>
</feature>
<dbReference type="SUPFAM" id="SSF46589">
    <property type="entry name" value="tRNA-binding arm"/>
    <property type="match status" value="1"/>
</dbReference>
<comment type="catalytic activity">
    <reaction evidence="12">
        <text>tRNA(Sec) + L-serine + ATP = L-seryl-tRNA(Sec) + AMP + diphosphate + H(+)</text>
        <dbReference type="Rhea" id="RHEA:42580"/>
        <dbReference type="Rhea" id="RHEA-COMP:9742"/>
        <dbReference type="Rhea" id="RHEA-COMP:10128"/>
        <dbReference type="ChEBI" id="CHEBI:15378"/>
        <dbReference type="ChEBI" id="CHEBI:30616"/>
        <dbReference type="ChEBI" id="CHEBI:33019"/>
        <dbReference type="ChEBI" id="CHEBI:33384"/>
        <dbReference type="ChEBI" id="CHEBI:78442"/>
        <dbReference type="ChEBI" id="CHEBI:78533"/>
        <dbReference type="ChEBI" id="CHEBI:456215"/>
        <dbReference type="EC" id="6.1.1.11"/>
    </reaction>
</comment>
<feature type="binding site" evidence="15">
    <location>
        <position position="222"/>
    </location>
    <ligand>
        <name>L-serine</name>
        <dbReference type="ChEBI" id="CHEBI:33384"/>
    </ligand>
</feature>
<dbReference type="PRINTS" id="PR00981">
    <property type="entry name" value="TRNASYNTHSER"/>
</dbReference>
<keyword evidence="17" id="KW-0175">Coiled coil</keyword>
<dbReference type="InterPro" id="IPR006195">
    <property type="entry name" value="aa-tRNA-synth_II"/>
</dbReference>
<feature type="binding site" evidence="16">
    <location>
        <begin position="269"/>
        <end position="272"/>
    </location>
    <ligand>
        <name>ATP</name>
        <dbReference type="ChEBI" id="CHEBI:30616"/>
    </ligand>
</feature>